<evidence type="ECO:0000313" key="8">
    <source>
        <dbReference type="Proteomes" id="UP001523216"/>
    </source>
</evidence>
<dbReference type="RefSeq" id="WP_251798795.1">
    <property type="nucleotide sequence ID" value="NZ_JAMQOL010000017.1"/>
</dbReference>
<comment type="subcellular location">
    <subcellularLocation>
        <location evidence="1">Membrane</location>
        <topology evidence="1">Multi-pass membrane protein</topology>
    </subcellularLocation>
</comment>
<proteinExistence type="predicted"/>
<keyword evidence="4 5" id="KW-0472">Membrane</keyword>
<reference evidence="7 8" key="1">
    <citation type="submission" date="2022-06" db="EMBL/GenBank/DDBJ databases">
        <title>Actinoplanes abujensis sp. nov., isolated from Nigerian arid soil.</title>
        <authorList>
            <person name="Ding P."/>
        </authorList>
    </citation>
    <scope>NUCLEOTIDE SEQUENCE [LARGE SCALE GENOMIC DNA]</scope>
    <source>
        <strain evidence="8">TRM88002</strain>
    </source>
</reference>
<accession>A0ABT0Y092</accession>
<dbReference type="SUPFAM" id="SSF141322">
    <property type="entry name" value="NfeD domain-like"/>
    <property type="match status" value="1"/>
</dbReference>
<dbReference type="InterPro" id="IPR052165">
    <property type="entry name" value="Membrane_assoc_protease"/>
</dbReference>
<dbReference type="PANTHER" id="PTHR33507:SF3">
    <property type="entry name" value="INNER MEMBRANE PROTEIN YBBJ"/>
    <property type="match status" value="1"/>
</dbReference>
<evidence type="ECO:0000259" key="6">
    <source>
        <dbReference type="Pfam" id="PF01957"/>
    </source>
</evidence>
<dbReference type="InterPro" id="IPR012340">
    <property type="entry name" value="NA-bd_OB-fold"/>
</dbReference>
<feature type="transmembrane region" description="Helical" evidence="5">
    <location>
        <begin position="45"/>
        <end position="63"/>
    </location>
</feature>
<comment type="caution">
    <text evidence="7">The sequence shown here is derived from an EMBL/GenBank/DDBJ whole genome shotgun (WGS) entry which is preliminary data.</text>
</comment>
<keyword evidence="8" id="KW-1185">Reference proteome</keyword>
<evidence type="ECO:0000256" key="1">
    <source>
        <dbReference type="ARBA" id="ARBA00004141"/>
    </source>
</evidence>
<organism evidence="7 8">
    <name type="scientific">Paractinoplanes hotanensis</name>
    <dbReference type="NCBI Taxonomy" id="2906497"/>
    <lineage>
        <taxon>Bacteria</taxon>
        <taxon>Bacillati</taxon>
        <taxon>Actinomycetota</taxon>
        <taxon>Actinomycetes</taxon>
        <taxon>Micromonosporales</taxon>
        <taxon>Micromonosporaceae</taxon>
        <taxon>Paractinoplanes</taxon>
    </lineage>
</organism>
<evidence type="ECO:0000256" key="5">
    <source>
        <dbReference type="SAM" id="Phobius"/>
    </source>
</evidence>
<evidence type="ECO:0000313" key="7">
    <source>
        <dbReference type="EMBL" id="MCM4078903.1"/>
    </source>
</evidence>
<dbReference type="Pfam" id="PF01957">
    <property type="entry name" value="NfeD"/>
    <property type="match status" value="1"/>
</dbReference>
<dbReference type="Gene3D" id="2.40.50.140">
    <property type="entry name" value="Nucleic acid-binding proteins"/>
    <property type="match status" value="1"/>
</dbReference>
<evidence type="ECO:0000256" key="3">
    <source>
        <dbReference type="ARBA" id="ARBA00022989"/>
    </source>
</evidence>
<evidence type="ECO:0000256" key="2">
    <source>
        <dbReference type="ARBA" id="ARBA00022692"/>
    </source>
</evidence>
<dbReference type="EMBL" id="JAMQOL010000017">
    <property type="protein sequence ID" value="MCM4078903.1"/>
    <property type="molecule type" value="Genomic_DNA"/>
</dbReference>
<sequence length="151" mass="15448">MDVILWIVLGAVLAVAEIFTATLLLIMFSVGAVAAAAAAALGAPVPLQAGVFVGVSAATLVALRPVLRRHLRRPGPVGMGTEPMQGASAVVVEHVSADQGMVKVGGEFWQARALVGSGSYPPGERVSVVDLNAGTAVVWRDDLLGSADRQP</sequence>
<feature type="domain" description="NfeD-like C-terminal" evidence="6">
    <location>
        <begin position="84"/>
        <end position="140"/>
    </location>
</feature>
<keyword evidence="2 5" id="KW-0812">Transmembrane</keyword>
<dbReference type="InterPro" id="IPR002810">
    <property type="entry name" value="NfeD-like_C"/>
</dbReference>
<feature type="transmembrane region" description="Helical" evidence="5">
    <location>
        <begin position="7"/>
        <end position="39"/>
    </location>
</feature>
<evidence type="ECO:0000256" key="4">
    <source>
        <dbReference type="ARBA" id="ARBA00023136"/>
    </source>
</evidence>
<name>A0ABT0Y092_9ACTN</name>
<keyword evidence="3 5" id="KW-1133">Transmembrane helix</keyword>
<gene>
    <name evidence="7" type="ORF">LXN57_15125</name>
</gene>
<dbReference type="Proteomes" id="UP001523216">
    <property type="component" value="Unassembled WGS sequence"/>
</dbReference>
<dbReference type="PANTHER" id="PTHR33507">
    <property type="entry name" value="INNER MEMBRANE PROTEIN YBBJ"/>
    <property type="match status" value="1"/>
</dbReference>
<protein>
    <submittedName>
        <fullName evidence="7">NfeD family protein</fullName>
    </submittedName>
</protein>